<evidence type="ECO:0000259" key="3">
    <source>
        <dbReference type="Pfam" id="PF01648"/>
    </source>
</evidence>
<dbReference type="eggNOG" id="COG2091">
    <property type="taxonomic scope" value="Bacteria"/>
</dbReference>
<reference evidence="5 6" key="1">
    <citation type="submission" date="2008-05" db="EMBL/GenBank/DDBJ databases">
        <title>Complete sequence of Chlorobium limicola DSM 245.</title>
        <authorList>
            <consortium name="US DOE Joint Genome Institute"/>
            <person name="Lucas S."/>
            <person name="Copeland A."/>
            <person name="Lapidus A."/>
            <person name="Glavina del Rio T."/>
            <person name="Dalin E."/>
            <person name="Tice H."/>
            <person name="Bruce D."/>
            <person name="Goodwin L."/>
            <person name="Pitluck S."/>
            <person name="Schmutz J."/>
            <person name="Larimer F."/>
            <person name="Land M."/>
            <person name="Hauser L."/>
            <person name="Kyrpides N."/>
            <person name="Ovchinnikova G."/>
            <person name="Zhao F."/>
            <person name="Li T."/>
            <person name="Liu Z."/>
            <person name="Overmann J."/>
            <person name="Bryant D.A."/>
            <person name="Richardson P."/>
        </authorList>
    </citation>
    <scope>NUCLEOTIDE SEQUENCE [LARGE SCALE GENOMIC DNA]</scope>
    <source>
        <strain evidence="6">DSM 245 / NBRC 103803 / 6330</strain>
    </source>
</reference>
<dbReference type="Proteomes" id="UP000008841">
    <property type="component" value="Chromosome"/>
</dbReference>
<dbReference type="InterPro" id="IPR037143">
    <property type="entry name" value="4-PPantetheinyl_Trfase_dom_sf"/>
</dbReference>
<dbReference type="InterPro" id="IPR055066">
    <property type="entry name" value="AASDHPPT_N"/>
</dbReference>
<gene>
    <name evidence="5" type="ordered locus">Clim_0059</name>
</gene>
<evidence type="ECO:0000256" key="1">
    <source>
        <dbReference type="ARBA" id="ARBA00010990"/>
    </source>
</evidence>
<protein>
    <submittedName>
        <fullName evidence="5">4'-phosphopantetheinyl transferase</fullName>
    </submittedName>
</protein>
<dbReference type="InterPro" id="IPR008278">
    <property type="entry name" value="4-PPantetheinyl_Trfase_dom"/>
</dbReference>
<evidence type="ECO:0000256" key="2">
    <source>
        <dbReference type="ARBA" id="ARBA00022679"/>
    </source>
</evidence>
<dbReference type="Pfam" id="PF01648">
    <property type="entry name" value="ACPS"/>
    <property type="match status" value="1"/>
</dbReference>
<comment type="similarity">
    <text evidence="1">Belongs to the P-Pant transferase superfamily. Gsp/Sfp/HetI/AcpT family.</text>
</comment>
<dbReference type="Pfam" id="PF22624">
    <property type="entry name" value="AASDHPPT_N"/>
    <property type="match status" value="1"/>
</dbReference>
<dbReference type="GO" id="GO:0019878">
    <property type="term" value="P:lysine biosynthetic process via aminoadipic acid"/>
    <property type="evidence" value="ECO:0007669"/>
    <property type="project" value="TreeGrafter"/>
</dbReference>
<feature type="domain" description="4'-phosphopantetheinyl transferase" evidence="3">
    <location>
        <begin position="186"/>
        <end position="252"/>
    </location>
</feature>
<dbReference type="STRING" id="290315.Clim_0059"/>
<evidence type="ECO:0000313" key="5">
    <source>
        <dbReference type="EMBL" id="ACD89166.1"/>
    </source>
</evidence>
<evidence type="ECO:0000313" key="6">
    <source>
        <dbReference type="Proteomes" id="UP000008841"/>
    </source>
</evidence>
<dbReference type="GO" id="GO:0000287">
    <property type="term" value="F:magnesium ion binding"/>
    <property type="evidence" value="ECO:0007669"/>
    <property type="project" value="InterPro"/>
</dbReference>
<accession>B3EDT6</accession>
<dbReference type="EMBL" id="CP001097">
    <property type="protein sequence ID" value="ACD89166.1"/>
    <property type="molecule type" value="Genomic_DNA"/>
</dbReference>
<dbReference type="Gene3D" id="3.90.470.20">
    <property type="entry name" value="4'-phosphopantetheinyl transferase domain"/>
    <property type="match status" value="1"/>
</dbReference>
<dbReference type="PANTHER" id="PTHR12215">
    <property type="entry name" value="PHOSPHOPANTETHEINE TRANSFERASE"/>
    <property type="match status" value="1"/>
</dbReference>
<dbReference type="AlphaFoldDB" id="B3EDT6"/>
<dbReference type="KEGG" id="cli:Clim_0059"/>
<proteinExistence type="inferred from homology"/>
<dbReference type="HOGENOM" id="CLU_057011_1_0_10"/>
<organism evidence="5 6">
    <name type="scientific">Chlorobium limicola (strain DSM 245 / NBRC 103803 / 6330)</name>
    <dbReference type="NCBI Taxonomy" id="290315"/>
    <lineage>
        <taxon>Bacteria</taxon>
        <taxon>Pseudomonadati</taxon>
        <taxon>Chlorobiota</taxon>
        <taxon>Chlorobiia</taxon>
        <taxon>Chlorobiales</taxon>
        <taxon>Chlorobiaceae</taxon>
        <taxon>Chlorobium/Pelodictyon group</taxon>
        <taxon>Chlorobium</taxon>
    </lineage>
</organism>
<feature type="domain" description="4'-phosphopantetheinyl transferase N-terminal" evidence="4">
    <location>
        <begin position="100"/>
        <end position="178"/>
    </location>
</feature>
<sequence>MSRSDALCRMAAWSDSRNIAKAVRSQPRYAAASSVTPASHRSGTVIRRYLQATKENDTLLKQITVPGNRRCQPMIIAKETVTLIHTDTIIHGLPETELYESLSEDEKTRAGSFPAASERQNFIVRRGILRALLGTTFGIEPSRLRFAATPVGKPFVAFPGDSGIFFNLSHSGNDIVYAFSGHPETGIDIERIRTVEDIDELARNHFSAEEYAVLMNQPGWKKNSAFIRIWSLKEALIKASGWPLEQGLAAFDVAAYCQMNRFELPFGDIHTFTCIAPVFDYICGFATALAIRLDRNEPLNIKRYSLQGGQFIEL</sequence>
<dbReference type="GO" id="GO:0008897">
    <property type="term" value="F:holo-[acyl-carrier-protein] synthase activity"/>
    <property type="evidence" value="ECO:0007669"/>
    <property type="project" value="InterPro"/>
</dbReference>
<keyword evidence="2 5" id="KW-0808">Transferase</keyword>
<dbReference type="GO" id="GO:0005829">
    <property type="term" value="C:cytosol"/>
    <property type="evidence" value="ECO:0007669"/>
    <property type="project" value="TreeGrafter"/>
</dbReference>
<dbReference type="SUPFAM" id="SSF56214">
    <property type="entry name" value="4'-phosphopantetheinyl transferase"/>
    <property type="match status" value="2"/>
</dbReference>
<dbReference type="InterPro" id="IPR050559">
    <property type="entry name" value="P-Pant_transferase_sf"/>
</dbReference>
<evidence type="ECO:0000259" key="4">
    <source>
        <dbReference type="Pfam" id="PF22624"/>
    </source>
</evidence>
<name>B3EDT6_CHLL2</name>
<dbReference type="PANTHER" id="PTHR12215:SF10">
    <property type="entry name" value="L-AMINOADIPATE-SEMIALDEHYDE DEHYDROGENASE-PHOSPHOPANTETHEINYL TRANSFERASE"/>
    <property type="match status" value="1"/>
</dbReference>